<dbReference type="RefSeq" id="WP_302038498.1">
    <property type="nucleotide sequence ID" value="NZ_JAUKPO010000008.1"/>
</dbReference>
<dbReference type="InterPro" id="IPR015797">
    <property type="entry name" value="NUDIX_hydrolase-like_dom_sf"/>
</dbReference>
<dbReference type="PANTHER" id="PTHR21340:SF7">
    <property type="entry name" value="NUDIX HYDROLASE DOMAIN-CONTAINING PROTEIN"/>
    <property type="match status" value="1"/>
</dbReference>
<dbReference type="Gene3D" id="3.90.79.10">
    <property type="entry name" value="Nucleoside Triphosphate Pyrophosphohydrolase"/>
    <property type="match status" value="1"/>
</dbReference>
<dbReference type="Pfam" id="PF00293">
    <property type="entry name" value="NUDIX"/>
    <property type="match status" value="1"/>
</dbReference>
<keyword evidence="1" id="KW-0378">Hydrolase</keyword>
<dbReference type="InterPro" id="IPR051325">
    <property type="entry name" value="Nudix_hydrolase_domain"/>
</dbReference>
<gene>
    <name evidence="3" type="ORF">Q0590_15595</name>
</gene>
<evidence type="ECO:0000313" key="3">
    <source>
        <dbReference type="EMBL" id="MDO1447694.1"/>
    </source>
</evidence>
<evidence type="ECO:0000259" key="2">
    <source>
        <dbReference type="PROSITE" id="PS51462"/>
    </source>
</evidence>
<dbReference type="CDD" id="cd04662">
    <property type="entry name" value="NUDIX_Hydrolase"/>
    <property type="match status" value="1"/>
</dbReference>
<sequence length="154" mass="17291">MAKTFTESAGMLLFRRKDNKLEVFLAHPGGPFWAHKDAGAWTIPKGLINKGESTLLAACREFEEETGIRPSGNFLPLGSIRQKAGKTVHAWAWEGEADPSQTTSNLMKMEYPKGSGNWLTFPEVDRCAWFDSEEAKNYINPAQIEFIDRLKSLL</sequence>
<proteinExistence type="predicted"/>
<dbReference type="InterPro" id="IPR000086">
    <property type="entry name" value="NUDIX_hydrolase_dom"/>
</dbReference>
<dbReference type="PANTHER" id="PTHR21340">
    <property type="entry name" value="DIADENOSINE 5,5-P1,P4-TETRAPHOSPHATE PYROPHOSPHOHYDROLASE MUTT"/>
    <property type="match status" value="1"/>
</dbReference>
<dbReference type="Proteomes" id="UP001168528">
    <property type="component" value="Unassembled WGS sequence"/>
</dbReference>
<dbReference type="PROSITE" id="PS00893">
    <property type="entry name" value="NUDIX_BOX"/>
    <property type="match status" value="1"/>
</dbReference>
<comment type="caution">
    <text evidence="3">The sequence shown here is derived from an EMBL/GenBank/DDBJ whole genome shotgun (WGS) entry which is preliminary data.</text>
</comment>
<dbReference type="SUPFAM" id="SSF55811">
    <property type="entry name" value="Nudix"/>
    <property type="match status" value="1"/>
</dbReference>
<organism evidence="3 4">
    <name type="scientific">Rhodocytophaga aerolata</name>
    <dbReference type="NCBI Taxonomy" id="455078"/>
    <lineage>
        <taxon>Bacteria</taxon>
        <taxon>Pseudomonadati</taxon>
        <taxon>Bacteroidota</taxon>
        <taxon>Cytophagia</taxon>
        <taxon>Cytophagales</taxon>
        <taxon>Rhodocytophagaceae</taxon>
        <taxon>Rhodocytophaga</taxon>
    </lineage>
</organism>
<evidence type="ECO:0000313" key="4">
    <source>
        <dbReference type="Proteomes" id="UP001168528"/>
    </source>
</evidence>
<protein>
    <submittedName>
        <fullName evidence="3">NUDIX domain-containing protein</fullName>
    </submittedName>
</protein>
<evidence type="ECO:0000256" key="1">
    <source>
        <dbReference type="ARBA" id="ARBA00022801"/>
    </source>
</evidence>
<dbReference type="InterPro" id="IPR020084">
    <property type="entry name" value="NUDIX_hydrolase_CS"/>
</dbReference>
<keyword evidence="4" id="KW-1185">Reference proteome</keyword>
<name>A0ABT8R6W4_9BACT</name>
<dbReference type="PROSITE" id="PS51462">
    <property type="entry name" value="NUDIX"/>
    <property type="match status" value="1"/>
</dbReference>
<dbReference type="EMBL" id="JAUKPO010000008">
    <property type="protein sequence ID" value="MDO1447694.1"/>
    <property type="molecule type" value="Genomic_DNA"/>
</dbReference>
<accession>A0ABT8R6W4</accession>
<reference evidence="3" key="1">
    <citation type="submission" date="2023-07" db="EMBL/GenBank/DDBJ databases">
        <title>The genome sequence of Rhodocytophaga aerolata KACC 12507.</title>
        <authorList>
            <person name="Zhang X."/>
        </authorList>
    </citation>
    <scope>NUCLEOTIDE SEQUENCE</scope>
    <source>
        <strain evidence="3">KACC 12507</strain>
    </source>
</reference>
<feature type="domain" description="Nudix hydrolase" evidence="2">
    <location>
        <begin position="4"/>
        <end position="152"/>
    </location>
</feature>